<dbReference type="GO" id="GO:0000077">
    <property type="term" value="P:DNA damage checkpoint signaling"/>
    <property type="evidence" value="ECO:0007669"/>
    <property type="project" value="InterPro"/>
</dbReference>
<organism evidence="6 7">
    <name type="scientific">Drosophila busckii</name>
    <name type="common">Fruit fly</name>
    <dbReference type="NCBI Taxonomy" id="30019"/>
    <lineage>
        <taxon>Eukaryota</taxon>
        <taxon>Metazoa</taxon>
        <taxon>Ecdysozoa</taxon>
        <taxon>Arthropoda</taxon>
        <taxon>Hexapoda</taxon>
        <taxon>Insecta</taxon>
        <taxon>Pterygota</taxon>
        <taxon>Neoptera</taxon>
        <taxon>Endopterygota</taxon>
        <taxon>Diptera</taxon>
        <taxon>Brachycera</taxon>
        <taxon>Muscomorpha</taxon>
        <taxon>Ephydroidea</taxon>
        <taxon>Drosophilidae</taxon>
        <taxon>Drosophila</taxon>
    </lineage>
</organism>
<name>A0A0M4EFS4_DROBS</name>
<protein>
    <submittedName>
        <fullName evidence="6">Rad1</fullName>
    </submittedName>
</protein>
<dbReference type="InterPro" id="IPR003021">
    <property type="entry name" value="Rad1_Rec1_Rad17"/>
</dbReference>
<evidence type="ECO:0000256" key="3">
    <source>
        <dbReference type="ARBA" id="ARBA00022763"/>
    </source>
</evidence>
<dbReference type="EMBL" id="CP012526">
    <property type="protein sequence ID" value="ALC47066.1"/>
    <property type="molecule type" value="Genomic_DNA"/>
</dbReference>
<proteinExistence type="inferred from homology"/>
<dbReference type="GO" id="GO:0006281">
    <property type="term" value="P:DNA repair"/>
    <property type="evidence" value="ECO:0007669"/>
    <property type="project" value="UniProtKB-KW"/>
</dbReference>
<comment type="subcellular location">
    <subcellularLocation>
        <location evidence="1">Nucleus</location>
    </subcellularLocation>
</comment>
<keyword evidence="7" id="KW-1185">Reference proteome</keyword>
<evidence type="ECO:0000313" key="6">
    <source>
        <dbReference type="EMBL" id="ALC47066.1"/>
    </source>
</evidence>
<dbReference type="PRINTS" id="PR01245">
    <property type="entry name" value="RAD1REC1"/>
</dbReference>
<gene>
    <name evidence="6" type="ORF">Dbus_chr3Rg1816</name>
</gene>
<keyword evidence="3" id="KW-0227">DNA damage</keyword>
<dbReference type="PRINTS" id="PR01246">
    <property type="entry name" value="RAD1REPAIR"/>
</dbReference>
<feature type="non-terminal residue" evidence="6">
    <location>
        <position position="1"/>
    </location>
</feature>
<evidence type="ECO:0000256" key="4">
    <source>
        <dbReference type="ARBA" id="ARBA00023204"/>
    </source>
</evidence>
<evidence type="ECO:0000313" key="7">
    <source>
        <dbReference type="Proteomes" id="UP000494163"/>
    </source>
</evidence>
<dbReference type="STRING" id="30019.A0A0M4EFS4"/>
<keyword evidence="4" id="KW-0234">DNA repair</keyword>
<dbReference type="InterPro" id="IPR003011">
    <property type="entry name" value="Cell_cycle_checkpoint_Rad1"/>
</dbReference>
<accession>A0A0M4EFS4</accession>
<keyword evidence="5" id="KW-0539">Nucleus</keyword>
<dbReference type="OMA" id="WSQAYKF"/>
<dbReference type="Pfam" id="PF02144">
    <property type="entry name" value="Rad1"/>
    <property type="match status" value="1"/>
</dbReference>
<evidence type="ECO:0000256" key="1">
    <source>
        <dbReference type="ARBA" id="ARBA00004123"/>
    </source>
</evidence>
<dbReference type="PANTHER" id="PTHR10870">
    <property type="entry name" value="CELL CYCLE CHECKPOINT PROTEIN RAD1"/>
    <property type="match status" value="1"/>
</dbReference>
<dbReference type="OrthoDB" id="337581at2759"/>
<dbReference type="Gene3D" id="3.70.10.10">
    <property type="match status" value="1"/>
</dbReference>
<dbReference type="InterPro" id="IPR046938">
    <property type="entry name" value="DNA_clamp_sf"/>
</dbReference>
<dbReference type="PANTHER" id="PTHR10870:SF0">
    <property type="entry name" value="CELL CYCLE CHECKPOINT PROTEIN RAD1"/>
    <property type="match status" value="1"/>
</dbReference>
<sequence length="274" mass="30872">RKMLTQSQYADYKFVCRLDHIKTFYASIKSICFSEFGTLQVSEDGLLITVEQGKSIQATLFIAPAFFSEFYVQDSPSFSIQINVLAECLSLFGLADCSIKMMYKGDGAPLLILLEPHDDEDVSTECAIRTTNVEEPIEYELDPNSSSLNTLFMRGPDFSNIIHELDKAAEEYEFTISPLAPHFKIATVGVMQAESSVEVAKSSDMIILFNCRETTVAHYKSQQIRMTNKALQVATKVAIKTDASGLLELHFMMQSENVEEMYVRFFITPLLDNK</sequence>
<comment type="similarity">
    <text evidence="2">Belongs to the rad1 family.</text>
</comment>
<dbReference type="Proteomes" id="UP000494163">
    <property type="component" value="Chromosome 3R"/>
</dbReference>
<evidence type="ECO:0000256" key="2">
    <source>
        <dbReference type="ARBA" id="ARBA00010991"/>
    </source>
</evidence>
<evidence type="ECO:0000256" key="5">
    <source>
        <dbReference type="ARBA" id="ARBA00023242"/>
    </source>
</evidence>
<reference evidence="6 7" key="1">
    <citation type="submission" date="2015-08" db="EMBL/GenBank/DDBJ databases">
        <title>Ancestral chromatin configuration constrains chromatin evolution on differentiating sex chromosomes in Drosophila.</title>
        <authorList>
            <person name="Zhou Q."/>
            <person name="Bachtrog D."/>
        </authorList>
    </citation>
    <scope>NUCLEOTIDE SEQUENCE [LARGE SCALE GENOMIC DNA]</scope>
    <source>
        <tissue evidence="6">Whole larvae</tissue>
    </source>
</reference>
<dbReference type="GO" id="GO:0030896">
    <property type="term" value="C:checkpoint clamp complex"/>
    <property type="evidence" value="ECO:0007669"/>
    <property type="project" value="TreeGrafter"/>
</dbReference>
<dbReference type="SUPFAM" id="SSF55979">
    <property type="entry name" value="DNA clamp"/>
    <property type="match status" value="1"/>
</dbReference>
<dbReference type="CDD" id="cd00577">
    <property type="entry name" value="PCNA"/>
    <property type="match status" value="1"/>
</dbReference>
<dbReference type="AlphaFoldDB" id="A0A0M4EFS4"/>